<comment type="PTM">
    <text evidence="3">The conversion to 3-oxoalanine (also known as C-formylglycine, FGly), of a serine or cysteine residue in prokaryotes and of a cysteine residue in eukaryotes, is critical for catalytic activity.</text>
</comment>
<dbReference type="SUPFAM" id="SSF53649">
    <property type="entry name" value="Alkaline phosphatase-like"/>
    <property type="match status" value="1"/>
</dbReference>
<evidence type="ECO:0000313" key="5">
    <source>
        <dbReference type="EMBL" id="MBM6858570.1"/>
    </source>
</evidence>
<reference evidence="5 6" key="1">
    <citation type="journal article" date="2021" name="Sci. Rep.">
        <title>The distribution of antibiotic resistance genes in chicken gut microbiota commensals.</title>
        <authorList>
            <person name="Juricova H."/>
            <person name="Matiasovicova J."/>
            <person name="Kubasova T."/>
            <person name="Cejkova D."/>
            <person name="Rychlik I."/>
        </authorList>
    </citation>
    <scope>NUCLEOTIDE SEQUENCE [LARGE SCALE GENOMIC DNA]</scope>
    <source>
        <strain evidence="5 6">An421</strain>
    </source>
</reference>
<feature type="domain" description="Sulfatase N-terminal" evidence="4">
    <location>
        <begin position="32"/>
        <end position="405"/>
    </location>
</feature>
<dbReference type="InterPro" id="IPR024607">
    <property type="entry name" value="Sulfatase_CS"/>
</dbReference>
<dbReference type="Gene3D" id="3.30.1120.10">
    <property type="match status" value="1"/>
</dbReference>
<gene>
    <name evidence="5" type="ORF">H6D15_13335</name>
</gene>
<protein>
    <submittedName>
        <fullName evidence="5">Arylsulfatase</fullName>
    </submittedName>
</protein>
<proteinExistence type="inferred from homology"/>
<feature type="modified residue" description="3-oxoalanine (Ser)" evidence="3">
    <location>
        <position position="80"/>
    </location>
</feature>
<dbReference type="InterPro" id="IPR017850">
    <property type="entry name" value="Alkaline_phosphatase_core_sf"/>
</dbReference>
<evidence type="ECO:0000313" key="6">
    <source>
        <dbReference type="Proteomes" id="UP000698924"/>
    </source>
</evidence>
<dbReference type="Proteomes" id="UP000698924">
    <property type="component" value="Unassembled WGS sequence"/>
</dbReference>
<evidence type="ECO:0000256" key="1">
    <source>
        <dbReference type="ARBA" id="ARBA00008779"/>
    </source>
</evidence>
<accession>A0AA41DDM2</accession>
<name>A0AA41DDM2_9BACT</name>
<dbReference type="PROSITE" id="PS51257">
    <property type="entry name" value="PROKAR_LIPOPROTEIN"/>
    <property type="match status" value="1"/>
</dbReference>
<dbReference type="GO" id="GO:0016787">
    <property type="term" value="F:hydrolase activity"/>
    <property type="evidence" value="ECO:0007669"/>
    <property type="project" value="UniProtKB-KW"/>
</dbReference>
<dbReference type="PANTHER" id="PTHR43751">
    <property type="entry name" value="SULFATASE"/>
    <property type="match status" value="1"/>
</dbReference>
<evidence type="ECO:0000256" key="3">
    <source>
        <dbReference type="PIRSR" id="PIRSR600917-52"/>
    </source>
</evidence>
<evidence type="ECO:0000256" key="2">
    <source>
        <dbReference type="ARBA" id="ARBA00022801"/>
    </source>
</evidence>
<organism evidence="5 6">
    <name type="scientific">Caecibacteroides pullorum</name>
    <dbReference type="NCBI Taxonomy" id="2725562"/>
    <lineage>
        <taxon>Bacteria</taxon>
        <taxon>Pseudomonadati</taxon>
        <taxon>Bacteroidota</taxon>
        <taxon>Bacteroidia</taxon>
        <taxon>Bacteroidales</taxon>
        <taxon>Bacteroidaceae</taxon>
        <taxon>Caecibacteroides</taxon>
    </lineage>
</organism>
<dbReference type="RefSeq" id="WP_204973020.1">
    <property type="nucleotide sequence ID" value="NZ_JAAZTS010000029.1"/>
</dbReference>
<keyword evidence="2" id="KW-0378">Hydrolase</keyword>
<dbReference type="InterPro" id="IPR000917">
    <property type="entry name" value="Sulfatase_N"/>
</dbReference>
<sequence>MNSSLIKTAVAGVLPATLTLASCTSQNEVKKPNIIYILADDLGRADIGCFGQEKIETPNIDRLAQEGMCFTNHYSGQAVSAPSRCSLFTGLHMGHAYIRGNDECAERGEVWSHEAMLADSSLEGQRPVPANTIMIPRKLKEAGYTTACIGKWGLGYPGSVSTPNKMGFDFFYGYNCQRQAHTYFPPFLWRNEQREYLENHLLVPGTKLDKGADPRDEKSYVKYVQKQYAPDLMYQEILDFVERSKDEPFTLFWTTPVPHVPLQAPERWIKHYVEKFGDEEPYIGDKGYFPCRYPRATYAAMISHWDEQIGGLVAKLKELGLYENTLIIFTSDNGPTFNGGSDSPFFDSAKPFKSETGWGKCSLREGGIRVPMIACWPNHIEAGSQSDLLSAFWDMMPTMCDVAGVECPPTDGISMLPTMLGEDNKQEKHDFLYWEYPEAGGQKAVRMGNWKAFVKNVRKGNQDVELYDLSVDPREQNNVAAAHPEIIKRVLEIFRTEHTEAEIQQFNLPVW</sequence>
<dbReference type="AlphaFoldDB" id="A0AA41DDM2"/>
<keyword evidence="6" id="KW-1185">Reference proteome</keyword>
<dbReference type="Pfam" id="PF00884">
    <property type="entry name" value="Sulfatase"/>
    <property type="match status" value="1"/>
</dbReference>
<dbReference type="CDD" id="cd16145">
    <property type="entry name" value="ARS_like"/>
    <property type="match status" value="1"/>
</dbReference>
<comment type="caution">
    <text evidence="5">The sequence shown here is derived from an EMBL/GenBank/DDBJ whole genome shotgun (WGS) entry which is preliminary data.</text>
</comment>
<evidence type="ECO:0000259" key="4">
    <source>
        <dbReference type="Pfam" id="PF00884"/>
    </source>
</evidence>
<dbReference type="PANTHER" id="PTHR43751:SF3">
    <property type="entry name" value="SULFATASE N-TERMINAL DOMAIN-CONTAINING PROTEIN"/>
    <property type="match status" value="1"/>
</dbReference>
<comment type="similarity">
    <text evidence="1">Belongs to the sulfatase family.</text>
</comment>
<dbReference type="PROSITE" id="PS00523">
    <property type="entry name" value="SULFATASE_1"/>
    <property type="match status" value="1"/>
</dbReference>
<dbReference type="EMBL" id="JACJMO010000030">
    <property type="protein sequence ID" value="MBM6858570.1"/>
    <property type="molecule type" value="Genomic_DNA"/>
</dbReference>
<dbReference type="InterPro" id="IPR052701">
    <property type="entry name" value="GAG_Ulvan_Degrading_Sulfatases"/>
</dbReference>
<dbReference type="Gene3D" id="3.40.720.10">
    <property type="entry name" value="Alkaline Phosphatase, subunit A"/>
    <property type="match status" value="1"/>
</dbReference>